<dbReference type="Gene3D" id="3.30.2160.10">
    <property type="entry name" value="Hect, E3 ligase catalytic domain"/>
    <property type="match status" value="1"/>
</dbReference>
<dbReference type="PANTHER" id="PTHR45700">
    <property type="entry name" value="UBIQUITIN-PROTEIN LIGASE E3C"/>
    <property type="match status" value="1"/>
</dbReference>
<keyword evidence="4 5" id="KW-0833">Ubl conjugation pathway</keyword>
<feature type="compositionally biased region" description="Polar residues" evidence="6">
    <location>
        <begin position="209"/>
        <end position="218"/>
    </location>
</feature>
<dbReference type="EMBL" id="LSBH01000003">
    <property type="protein sequence ID" value="OAQ82388.1"/>
    <property type="molecule type" value="Genomic_DNA"/>
</dbReference>
<dbReference type="InterPro" id="IPR042556">
    <property type="entry name" value="AZUL_sf"/>
</dbReference>
<feature type="region of interest" description="Disordered" evidence="6">
    <location>
        <begin position="281"/>
        <end position="406"/>
    </location>
</feature>
<dbReference type="GO" id="GO:0061630">
    <property type="term" value="F:ubiquitin protein ligase activity"/>
    <property type="evidence" value="ECO:0007669"/>
    <property type="project" value="UniProtKB-EC"/>
</dbReference>
<dbReference type="Pfam" id="PF00632">
    <property type="entry name" value="HECT"/>
    <property type="match status" value="1"/>
</dbReference>
<evidence type="ECO:0000256" key="1">
    <source>
        <dbReference type="ARBA" id="ARBA00000885"/>
    </source>
</evidence>
<dbReference type="InterPro" id="IPR035983">
    <property type="entry name" value="Hect_E3_ubiquitin_ligase"/>
</dbReference>
<evidence type="ECO:0000259" key="7">
    <source>
        <dbReference type="PROSITE" id="PS50237"/>
    </source>
</evidence>
<feature type="active site" description="Glycyl thioester intermediate" evidence="5">
    <location>
        <position position="1275"/>
    </location>
</feature>
<evidence type="ECO:0000256" key="3">
    <source>
        <dbReference type="ARBA" id="ARBA00022679"/>
    </source>
</evidence>
<gene>
    <name evidence="8" type="ORF">VFPBJ_04972</name>
</gene>
<comment type="caution">
    <text evidence="8">The sequence shown here is derived from an EMBL/GenBank/DDBJ whole genome shotgun (WGS) entry which is preliminary data.</text>
</comment>
<dbReference type="EC" id="2.3.2.26" evidence="2"/>
<feature type="compositionally biased region" description="Basic residues" evidence="6">
    <location>
        <begin position="196"/>
        <end position="208"/>
    </location>
</feature>
<comment type="catalytic activity">
    <reaction evidence="1">
        <text>S-ubiquitinyl-[E2 ubiquitin-conjugating enzyme]-L-cysteine + [acceptor protein]-L-lysine = [E2 ubiquitin-conjugating enzyme]-L-cysteine + N(6)-ubiquitinyl-[acceptor protein]-L-lysine.</text>
        <dbReference type="EC" id="2.3.2.26"/>
    </reaction>
</comment>
<feature type="compositionally biased region" description="Polar residues" evidence="6">
    <location>
        <begin position="461"/>
        <end position="472"/>
    </location>
</feature>
<dbReference type="FunFam" id="3.30.2410.10:FF:000003">
    <property type="entry name" value="probable E3 ubiquitin-protein ligase HERC4 isoform X1"/>
    <property type="match status" value="1"/>
</dbReference>
<organism evidence="8 9">
    <name type="scientific">Purpureocillium lilacinum</name>
    <name type="common">Paecilomyces lilacinus</name>
    <dbReference type="NCBI Taxonomy" id="33203"/>
    <lineage>
        <taxon>Eukaryota</taxon>
        <taxon>Fungi</taxon>
        <taxon>Dikarya</taxon>
        <taxon>Ascomycota</taxon>
        <taxon>Pezizomycotina</taxon>
        <taxon>Sordariomycetes</taxon>
        <taxon>Hypocreomycetidae</taxon>
        <taxon>Hypocreales</taxon>
        <taxon>Ophiocordycipitaceae</taxon>
        <taxon>Purpureocillium</taxon>
    </lineage>
</organism>
<sequence>MHPIAGADAAEPIHAGQPRARGDSVLEQPDLLAGLWQEAPFARLPDDAPPELQALVRDVENPRRVYAIHRASRRHDFQLLVDRYVVQLRHGCDSPKCSTATCFSCRKRLAGKAPIRRYNPTSARTLAVYLASQDNPDKGLCPYLRRSKEPPAATNTLIFGAKFPSPPSQSQKRQSHVSTPVKRAPKAADDADTAPARRRSSSSPRRHCNVSTEATSGSGRDPKSHLPAARPDPKLSISERPATKDHRSFAATVFGTAAFKMLEWLTPQGIDHISRSLRDVSDEGTAENAEGFDTTTVHEVHATPPVAKRSPPKATQTDQHERETSPTSHDRKKRTPSRTKRDESELPRHAPKPPRGAKGSLRAPSSPESKRRGSLDAKGISTKEENKSTPRSAPLNSFHPDKRPRAAKLAPNVVARGVPEIPSKPSFFENVPVLSPPAVEEVREPDAGSSGQDDTDENGAESINSPLGSRPNTPVKLDTTAMPAEDTSWIGYPLPQSLSRLDVELVDFICDTFHEDRTAERQFYGPLLASEIYPTPQNRPRSLVRRRRPGQSVPRAHWKAFHEQTIFDVFSDPRSLVQSFTRNGKLYDSQTLWYCMLRMTRAAPSLVLHSLWLAAKSLFVPPESLKSVRSQAGKLLGGNLDALSNFEAGCVMSVCLHALVAAAPCVADSKTLYEMSRIRSHGLVLAGSGATARQPSSMCLEYEDVFSNELALRLARRLFCAITARRCFADIAECDLSLRDNGSDFDVLRPLLSQLDLLSNEPARVLDFTPAERLLHETRVPTLLLDWARAVLLREWDGRPEFSSDGPFHGALSLVATLYENRNMLLLGDVQFRVDHFSERLDPMEMPVTWTDFTSTRQRNHLLDYPYLFSPDALVSFFRSINFSRMSTTFEESSSLKTRMSAIVDPGSLVTNPHHKHVLQDLLRTASSKYLVLSIGRDSVVRDAFDQLWRRQERELLRPLKIHLGENGGEEGFDSGGVQQEFFRMAIAECLDPRFGAFTVDERTRMAWFVPGSVVEDWKFEMMGLLVSLAIYNGLTLPVTFPKALYRKLLGEPVEQLYHISDGWPELAGGLTTLLEWDEKDGLIEDVFARTYEFSVAAFGRDVTREMSKTKSSWPQGLSGLQRNDTASEDDEAPMVTNANRDDYVSDYIRYLTDVSVRPQFRAFQRGFRACLDAKSLSLLTPPILQSIVEGIQDIDVSDLRRYARYVGWDSSHQTIRDFWSIVKRYDDRMKRKLLEFVTASDRVPVGGMRNLQFVVQKNGEEDGEGGHLPTAYTCYGTLLLPQYRDKEVLRERLAMALENAQGFGFA</sequence>
<dbReference type="Proteomes" id="UP000078240">
    <property type="component" value="Unassembled WGS sequence"/>
</dbReference>
<evidence type="ECO:0000313" key="9">
    <source>
        <dbReference type="Proteomes" id="UP000078240"/>
    </source>
</evidence>
<evidence type="ECO:0000256" key="6">
    <source>
        <dbReference type="SAM" id="MobiDB-lite"/>
    </source>
</evidence>
<feature type="region of interest" description="Disordered" evidence="6">
    <location>
        <begin position="419"/>
        <end position="479"/>
    </location>
</feature>
<evidence type="ECO:0000313" key="8">
    <source>
        <dbReference type="EMBL" id="OAQ82388.1"/>
    </source>
</evidence>
<protein>
    <recommendedName>
        <fullName evidence="2">HECT-type E3 ubiquitin transferase</fullName>
        <ecNumber evidence="2">2.3.2.26</ecNumber>
    </recommendedName>
</protein>
<dbReference type="PANTHER" id="PTHR45700:SF8">
    <property type="entry name" value="HECT-TYPE E3 UBIQUITIN TRANSFERASE"/>
    <property type="match status" value="1"/>
</dbReference>
<feature type="domain" description="HECT" evidence="7">
    <location>
        <begin position="952"/>
        <end position="1307"/>
    </location>
</feature>
<proteinExistence type="predicted"/>
<evidence type="ECO:0000256" key="5">
    <source>
        <dbReference type="PROSITE-ProRule" id="PRU00104"/>
    </source>
</evidence>
<dbReference type="InterPro" id="IPR032353">
    <property type="entry name" value="AZUL"/>
</dbReference>
<dbReference type="InterPro" id="IPR044611">
    <property type="entry name" value="E3A/B/C-like"/>
</dbReference>
<evidence type="ECO:0000256" key="4">
    <source>
        <dbReference type="ARBA" id="ARBA00022786"/>
    </source>
</evidence>
<dbReference type="Gene3D" id="6.10.130.10">
    <property type="entry name" value="Ubiquitin-protein ligase E3A, N-terminal zinc-binding domain (AZUL)"/>
    <property type="match status" value="1"/>
</dbReference>
<feature type="compositionally biased region" description="Polar residues" evidence="6">
    <location>
        <begin position="1111"/>
        <end position="1125"/>
    </location>
</feature>
<name>A0A179GY23_PURLI</name>
<dbReference type="Gene3D" id="3.90.1750.10">
    <property type="entry name" value="Hect, E3 ligase catalytic domains"/>
    <property type="match status" value="1"/>
</dbReference>
<evidence type="ECO:0000256" key="2">
    <source>
        <dbReference type="ARBA" id="ARBA00012485"/>
    </source>
</evidence>
<dbReference type="GO" id="GO:0000209">
    <property type="term" value="P:protein polyubiquitination"/>
    <property type="evidence" value="ECO:0007669"/>
    <property type="project" value="InterPro"/>
</dbReference>
<feature type="compositionally biased region" description="Basic and acidic residues" evidence="6">
    <location>
        <begin position="368"/>
        <end position="388"/>
    </location>
</feature>
<dbReference type="SMART" id="SM00119">
    <property type="entry name" value="HECTc"/>
    <property type="match status" value="1"/>
</dbReference>
<dbReference type="Gene3D" id="3.30.2410.10">
    <property type="entry name" value="Hect, E3 ligase catalytic domain"/>
    <property type="match status" value="1"/>
</dbReference>
<dbReference type="Pfam" id="PF16558">
    <property type="entry name" value="AZUL"/>
    <property type="match status" value="1"/>
</dbReference>
<dbReference type="SUPFAM" id="SSF56204">
    <property type="entry name" value="Hect, E3 ligase catalytic domain"/>
    <property type="match status" value="1"/>
</dbReference>
<feature type="region of interest" description="Disordered" evidence="6">
    <location>
        <begin position="157"/>
        <end position="243"/>
    </location>
</feature>
<keyword evidence="3" id="KW-0808">Transferase</keyword>
<feature type="region of interest" description="Disordered" evidence="6">
    <location>
        <begin position="1111"/>
        <end position="1133"/>
    </location>
</feature>
<dbReference type="PROSITE" id="PS50237">
    <property type="entry name" value="HECT"/>
    <property type="match status" value="1"/>
</dbReference>
<feature type="compositionally biased region" description="Basic and acidic residues" evidence="6">
    <location>
        <begin position="339"/>
        <end position="348"/>
    </location>
</feature>
<accession>A0A179GY23</accession>
<feature type="region of interest" description="Disordered" evidence="6">
    <location>
        <begin position="1"/>
        <end position="21"/>
    </location>
</feature>
<dbReference type="InterPro" id="IPR000569">
    <property type="entry name" value="HECT_dom"/>
</dbReference>
<reference evidence="8 9" key="1">
    <citation type="submission" date="2016-01" db="EMBL/GenBank/DDBJ databases">
        <title>Biosynthesis of antibiotic leucinostatins and their inhibition on Phytophthora in bio-control Purpureocillium lilacinum.</title>
        <authorList>
            <person name="Wang G."/>
            <person name="Liu Z."/>
            <person name="Lin R."/>
            <person name="Li E."/>
            <person name="Mao Z."/>
            <person name="Ling J."/>
            <person name="Yin W."/>
            <person name="Xie B."/>
        </authorList>
    </citation>
    <scope>NUCLEOTIDE SEQUENCE [LARGE SCALE GENOMIC DNA]</scope>
    <source>
        <strain evidence="8">PLBJ-1</strain>
    </source>
</reference>